<dbReference type="Pfam" id="PF00435">
    <property type="entry name" value="Spectrin"/>
    <property type="match status" value="9"/>
</dbReference>
<dbReference type="PROSITE" id="PS50003">
    <property type="entry name" value="PH_DOMAIN"/>
    <property type="match status" value="1"/>
</dbReference>
<keyword evidence="8" id="KW-0206">Cytoskeleton</keyword>
<evidence type="ECO:0000256" key="6">
    <source>
        <dbReference type="ARBA" id="ARBA00022737"/>
    </source>
</evidence>
<dbReference type="PANTHER" id="PTHR11915">
    <property type="entry name" value="SPECTRIN/FILAMIN RELATED CYTOSKELETAL PROTEIN"/>
    <property type="match status" value="1"/>
</dbReference>
<dbReference type="SUPFAM" id="SSF47576">
    <property type="entry name" value="Calponin-homology domain, CH-domain"/>
    <property type="match status" value="1"/>
</dbReference>
<evidence type="ECO:0000256" key="3">
    <source>
        <dbReference type="ARBA" id="ARBA00006826"/>
    </source>
</evidence>
<dbReference type="FunFam" id="1.20.58.60:FF:000033">
    <property type="entry name" value="Spectrin beta chain"/>
    <property type="match status" value="1"/>
</dbReference>
<comment type="caution">
    <text evidence="13">The sequence shown here is derived from an EMBL/GenBank/DDBJ whole genome shotgun (WGS) entry which is preliminary data.</text>
</comment>
<dbReference type="CDD" id="cd00176">
    <property type="entry name" value="SPEC"/>
    <property type="match status" value="4"/>
</dbReference>
<keyword evidence="9" id="KW-0175">Coiled coil</keyword>
<dbReference type="InterPro" id="IPR001849">
    <property type="entry name" value="PH_domain"/>
</dbReference>
<dbReference type="GO" id="GO:0051693">
    <property type="term" value="P:actin filament capping"/>
    <property type="evidence" value="ECO:0007669"/>
    <property type="project" value="UniProtKB-KW"/>
</dbReference>
<evidence type="ECO:0000259" key="12">
    <source>
        <dbReference type="PROSITE" id="PS50021"/>
    </source>
</evidence>
<dbReference type="FunFam" id="1.20.58.60:FF:000019">
    <property type="entry name" value="Spectrin beta chain"/>
    <property type="match status" value="1"/>
</dbReference>
<evidence type="ECO:0000256" key="4">
    <source>
        <dbReference type="ARBA" id="ARBA00022467"/>
    </source>
</evidence>
<organism evidence="13 14">
    <name type="scientific">Phyllostomus discolor</name>
    <name type="common">pale spear-nosed bat</name>
    <dbReference type="NCBI Taxonomy" id="89673"/>
    <lineage>
        <taxon>Eukaryota</taxon>
        <taxon>Metazoa</taxon>
        <taxon>Chordata</taxon>
        <taxon>Craniata</taxon>
        <taxon>Vertebrata</taxon>
        <taxon>Euteleostomi</taxon>
        <taxon>Mammalia</taxon>
        <taxon>Eutheria</taxon>
        <taxon>Laurasiatheria</taxon>
        <taxon>Chiroptera</taxon>
        <taxon>Yangochiroptera</taxon>
        <taxon>Phyllostomidae</taxon>
        <taxon>Phyllostominae</taxon>
        <taxon>Phyllostomus</taxon>
    </lineage>
</organism>
<dbReference type="PRINTS" id="PR00683">
    <property type="entry name" value="SPECTRINPH"/>
</dbReference>
<evidence type="ECO:0000313" key="13">
    <source>
        <dbReference type="EMBL" id="KAF6106438.1"/>
    </source>
</evidence>
<dbReference type="FunFam" id="1.20.58.60:FF:000049">
    <property type="entry name" value="Spectrin beta chain"/>
    <property type="match status" value="1"/>
</dbReference>
<dbReference type="InterPro" id="IPR001715">
    <property type="entry name" value="CH_dom"/>
</dbReference>
<feature type="compositionally biased region" description="Basic and acidic residues" evidence="10">
    <location>
        <begin position="1229"/>
        <end position="1245"/>
    </location>
</feature>
<feature type="region of interest" description="Disordered" evidence="10">
    <location>
        <begin position="1229"/>
        <end position="1346"/>
    </location>
</feature>
<dbReference type="PROSITE" id="PS00019">
    <property type="entry name" value="ACTININ_1"/>
    <property type="match status" value="1"/>
</dbReference>
<feature type="coiled-coil region" evidence="9">
    <location>
        <begin position="574"/>
        <end position="601"/>
    </location>
</feature>
<reference evidence="13 14" key="1">
    <citation type="journal article" date="2020" name="Nature">
        <title>Six reference-quality genomes reveal evolution of bat adaptations.</title>
        <authorList>
            <person name="Jebb D."/>
            <person name="Huang Z."/>
            <person name="Pippel M."/>
            <person name="Hughes G.M."/>
            <person name="Lavrichenko K."/>
            <person name="Devanna P."/>
            <person name="Winkler S."/>
            <person name="Jermiin L.S."/>
            <person name="Skirmuntt E.C."/>
            <person name="Katzourakis A."/>
            <person name="Burkitt-Gray L."/>
            <person name="Ray D.A."/>
            <person name="Sullivan K.A.M."/>
            <person name="Roscito J.G."/>
            <person name="Kirilenko B.M."/>
            <person name="Davalos L.M."/>
            <person name="Corthals A.P."/>
            <person name="Power M.L."/>
            <person name="Jones G."/>
            <person name="Ransome R.D."/>
            <person name="Dechmann D.K.N."/>
            <person name="Locatelli A.G."/>
            <person name="Puechmaille S.J."/>
            <person name="Fedrigo O."/>
            <person name="Jarvis E.D."/>
            <person name="Hiller M."/>
            <person name="Vernes S.C."/>
            <person name="Myers E.W."/>
            <person name="Teeling E.C."/>
        </authorList>
    </citation>
    <scope>NUCLEOTIDE SEQUENCE [LARGE SCALE GENOMIC DNA]</scope>
    <source>
        <strain evidence="13">Bat1K_MPI-CBG_1</strain>
    </source>
</reference>
<dbReference type="SMART" id="SM00233">
    <property type="entry name" value="PH"/>
    <property type="match status" value="1"/>
</dbReference>
<dbReference type="InterPro" id="IPR036872">
    <property type="entry name" value="CH_dom_sf"/>
</dbReference>
<dbReference type="InterPro" id="IPR001605">
    <property type="entry name" value="PH_dom-spectrin-type"/>
</dbReference>
<dbReference type="Pfam" id="PF15410">
    <property type="entry name" value="PH_9"/>
    <property type="match status" value="1"/>
</dbReference>
<feature type="compositionally biased region" description="Basic and acidic residues" evidence="10">
    <location>
        <begin position="1502"/>
        <end position="1515"/>
    </location>
</feature>
<dbReference type="Gene3D" id="1.20.58.60">
    <property type="match status" value="7"/>
</dbReference>
<dbReference type="InterPro" id="IPR018159">
    <property type="entry name" value="Spectrin/alpha-actinin"/>
</dbReference>
<dbReference type="PROSITE" id="PS50021">
    <property type="entry name" value="CH"/>
    <property type="match status" value="2"/>
</dbReference>
<evidence type="ECO:0000256" key="5">
    <source>
        <dbReference type="ARBA" id="ARBA00022490"/>
    </source>
</evidence>
<dbReference type="GO" id="GO:0005938">
    <property type="term" value="C:cell cortex"/>
    <property type="evidence" value="ECO:0007669"/>
    <property type="project" value="UniProtKB-SubCell"/>
</dbReference>
<dbReference type="InterPro" id="IPR002017">
    <property type="entry name" value="Spectrin_repeat"/>
</dbReference>
<feature type="compositionally biased region" description="Low complexity" evidence="10">
    <location>
        <begin position="1465"/>
        <end position="1477"/>
    </location>
</feature>
<dbReference type="Proteomes" id="UP000664940">
    <property type="component" value="Unassembled WGS sequence"/>
</dbReference>
<feature type="domain" description="Calponin-homology (CH)" evidence="12">
    <location>
        <begin position="176"/>
        <end position="281"/>
    </location>
</feature>
<dbReference type="FunFam" id="1.20.58.60:FF:000373">
    <property type="entry name" value="Spectrin beta chain"/>
    <property type="match status" value="1"/>
</dbReference>
<feature type="domain" description="Calponin-homology (CH)" evidence="12">
    <location>
        <begin position="57"/>
        <end position="161"/>
    </location>
</feature>
<keyword evidence="5" id="KW-0963">Cytoplasm</keyword>
<dbReference type="FunFam" id="1.20.58.60:FF:000018">
    <property type="entry name" value="Spectrin beta chain"/>
    <property type="match status" value="1"/>
</dbReference>
<gene>
    <name evidence="13" type="ORF">HJG60_018100</name>
</gene>
<dbReference type="FunFam" id="2.30.29.30:FF:000024">
    <property type="entry name" value="Spectrin beta chain"/>
    <property type="match status" value="1"/>
</dbReference>
<dbReference type="InterPro" id="IPR001589">
    <property type="entry name" value="Actinin_actin-bd_CS"/>
</dbReference>
<comment type="similarity">
    <text evidence="3">Belongs to the spectrin family.</text>
</comment>
<dbReference type="Gene3D" id="1.10.418.10">
    <property type="entry name" value="Calponin-like domain"/>
    <property type="match status" value="2"/>
</dbReference>
<dbReference type="FunFam" id="1.20.58.60:FF:000011">
    <property type="entry name" value="Spectrin beta chain"/>
    <property type="match status" value="1"/>
</dbReference>
<name>A0A834A8J4_9CHIR</name>
<dbReference type="Gene3D" id="2.30.29.30">
    <property type="entry name" value="Pleckstrin-homology domain (PH domain)/Phosphotyrosine-binding domain (PTB)"/>
    <property type="match status" value="1"/>
</dbReference>
<feature type="region of interest" description="Disordered" evidence="10">
    <location>
        <begin position="1465"/>
        <end position="1522"/>
    </location>
</feature>
<dbReference type="CDD" id="cd21246">
    <property type="entry name" value="CH_SPTB-like_rpt1"/>
    <property type="match status" value="1"/>
</dbReference>
<evidence type="ECO:0000256" key="7">
    <source>
        <dbReference type="ARBA" id="ARBA00023203"/>
    </source>
</evidence>
<dbReference type="SMART" id="SM00033">
    <property type="entry name" value="CH"/>
    <property type="match status" value="2"/>
</dbReference>
<dbReference type="FunFam" id="1.20.58.60:FF:000130">
    <property type="entry name" value="Spectrin beta chain"/>
    <property type="match status" value="1"/>
</dbReference>
<evidence type="ECO:0000256" key="10">
    <source>
        <dbReference type="SAM" id="MobiDB-lite"/>
    </source>
</evidence>
<dbReference type="InterPro" id="IPR011993">
    <property type="entry name" value="PH-like_dom_sf"/>
</dbReference>
<dbReference type="FunFam" id="1.10.418.10:FF:000004">
    <property type="entry name" value="Spectrin beta chain"/>
    <property type="match status" value="1"/>
</dbReference>
<evidence type="ECO:0000256" key="1">
    <source>
        <dbReference type="ARBA" id="ARBA00004245"/>
    </source>
</evidence>
<dbReference type="GO" id="GO:0005856">
    <property type="term" value="C:cytoskeleton"/>
    <property type="evidence" value="ECO:0007669"/>
    <property type="project" value="UniProtKB-SubCell"/>
</dbReference>
<dbReference type="SUPFAM" id="SSF46966">
    <property type="entry name" value="Spectrin repeat"/>
    <property type="match status" value="7"/>
</dbReference>
<evidence type="ECO:0000256" key="8">
    <source>
        <dbReference type="ARBA" id="ARBA00023212"/>
    </source>
</evidence>
<dbReference type="PROSITE" id="PS00020">
    <property type="entry name" value="ACTININ_2"/>
    <property type="match status" value="1"/>
</dbReference>
<dbReference type="GO" id="GO:0003779">
    <property type="term" value="F:actin binding"/>
    <property type="evidence" value="ECO:0007669"/>
    <property type="project" value="UniProtKB-KW"/>
</dbReference>
<keyword evidence="4" id="KW-0117">Actin capping</keyword>
<evidence type="ECO:0000256" key="9">
    <source>
        <dbReference type="SAM" id="Coils"/>
    </source>
</evidence>
<keyword evidence="6" id="KW-0677">Repeat</keyword>
<feature type="domain" description="PH" evidence="11">
    <location>
        <begin position="1350"/>
        <end position="1460"/>
    </location>
</feature>
<protein>
    <submittedName>
        <fullName evidence="13">Spectrin beta, non-erythrocytic 2</fullName>
    </submittedName>
</protein>
<proteinExistence type="inferred from homology"/>
<dbReference type="Pfam" id="PF00307">
    <property type="entry name" value="CH"/>
    <property type="match status" value="2"/>
</dbReference>
<keyword evidence="7" id="KW-0009">Actin-binding</keyword>
<dbReference type="CDD" id="cd21321">
    <property type="entry name" value="CH_SPTBN2_rpt2"/>
    <property type="match status" value="1"/>
</dbReference>
<comment type="subcellular location">
    <subcellularLocation>
        <location evidence="2">Cytoplasm</location>
        <location evidence="2">Cell cortex</location>
    </subcellularLocation>
    <subcellularLocation>
        <location evidence="1">Cytoplasm</location>
        <location evidence="1">Cytoskeleton</location>
    </subcellularLocation>
</comment>
<dbReference type="SUPFAM" id="SSF50729">
    <property type="entry name" value="PH domain-like"/>
    <property type="match status" value="1"/>
</dbReference>
<dbReference type="CDD" id="cd10571">
    <property type="entry name" value="PH_beta_spectrin"/>
    <property type="match status" value="1"/>
</dbReference>
<evidence type="ECO:0000313" key="14">
    <source>
        <dbReference type="Proteomes" id="UP000664940"/>
    </source>
</evidence>
<evidence type="ECO:0000259" key="11">
    <source>
        <dbReference type="PROSITE" id="PS50003"/>
    </source>
</evidence>
<dbReference type="InterPro" id="IPR041681">
    <property type="entry name" value="PH_9"/>
</dbReference>
<feature type="compositionally biased region" description="Polar residues" evidence="10">
    <location>
        <begin position="1317"/>
        <end position="1337"/>
    </location>
</feature>
<dbReference type="EMBL" id="JABVXQ010000006">
    <property type="protein sequence ID" value="KAF6106438.1"/>
    <property type="molecule type" value="Genomic_DNA"/>
</dbReference>
<dbReference type="FunFam" id="1.10.418.10:FF:000003">
    <property type="entry name" value="Spectrin beta chain"/>
    <property type="match status" value="1"/>
</dbReference>
<evidence type="ECO:0000256" key="2">
    <source>
        <dbReference type="ARBA" id="ARBA00004544"/>
    </source>
</evidence>
<sequence>MSSTLSPTDFDSLEIQGQYSDINNRWDLPDSDWDNDSSSARLFERSRIKALADEREAVQKKTFTKWVNSHLARVTCRVGDLYSDLRDGRNLLRLLEVLSGETLPKPTKGRMRIHCLENVDKALQFLKEQKVHLENMGSHDIVDGNHRLTLGLVWTIILRFQIQDISVETEDNKEKKSAKDALLLWCQMKTAGYPNVNVHNFTTSWRDGLAFNAIVHKHRPDLLDFESLRKCNAHYNLQNAFNLAEKELGLTKLLDPEDVNVDQPDEKSIITYVATYYHYFSKMKADPQCLFLRQRLEALGTGWEELGRMWESRQGRLAQAHGFQGFLRDARQAEGVLSSQEYVLSHTEMPGTLQAADATIKKLEDFMSTMDANGERIRGLLEAGRQLVSKGNVHAEKIREKADSIERRHRKNQEAVQQLLGRLRENREQQHFLQDCHELKLWIDEKMLTAQDVSYDEARNLHTKWQKHQAFMAELAANKDWLDKVDKEGRELSLAKPELKALVSEKLRDLHGRWDELETTTQAKARSLFDANRAELFAQSCSALESWLVSLQAQLHSDDYGKDLTSVNILLKKQQMLEREMAVREKEVEAIQAQAQALAQEDQGAGEVERTSRAVEEKFRALYQPMRERCRRLQASREQHQFHRDVEDEILWVTERLPMASSREHGKDLPSVQLLMKKNQTLQKEIQGHEPRIADLKERQRALGAAAAGPELAELQEMWKRLGHELELRGQRLEEALRAQQFYRDAAEAEAWMGEQELHMMGQEKAKDELSAQAEVKKHQVLEQALADYAQTIHQLAASSQDMIDHDHPESTRISIRQAQVDKLYASLKELAGERRERLQEHLRLCQLRRELDDLEQWIQEREVVAASHELGQDYEHVTMLRDKFREFSRDTSTIGQERVDSANALANGLIAGGHAARATVAEWKDSLNEAWADLLELLDTRGQVLAAAHELQRFLHGARQALARVQQKQQQLPDGTGRDLNSAEALQRRHCAFEHDIQALSAQVQQVQDDGLRLQKAYAGDKAEEIGRHMQAVAEAWSQLQGSSAARRQLLLDTTDKFRFFVAVRELMLWMDGVNLQMDAQERPRDVSSADLVIKNHQGIKAEIEARADRFSSCIDMGQGLLARNHYAAEEISEKLSQLQARRQETADKWQEKMDWLQLVLEVLVFGRDAGMAEAWLCSQEPLVRSAELGCTVDEVESLIKRHEAFQKSAVAWEERFSALEKLTALEEQEKERKRKREEEERRRQPPAPESAARLPEEALLDGRTGPDASRDRTHPQPPASTQPASINGVCTDGESPLGSGTGDEANGPQEDRQTRTQGSAPPVMSQSRSSESAQVATLPPRGPELSAQEQMEGMLCRKQEMEAVGKKAANRSWQNVYCVLRRGSLGFYKDAKAASAGVPYHGEVPVSLARAQGSVAFDYRKRKHVFKLGLQDGKEYLFQAKDEAEMSSWLRVVNAAIAAASSASGEPEEPAVPSATRGMTRAMTMPPVSPVGAEGPVVLRGKDGREREREKRFSFFKKNK</sequence>
<accession>A0A834A8J4</accession>
<dbReference type="GO" id="GO:0016020">
    <property type="term" value="C:membrane"/>
    <property type="evidence" value="ECO:0007669"/>
    <property type="project" value="UniProtKB-ARBA"/>
</dbReference>
<dbReference type="GO" id="GO:0005543">
    <property type="term" value="F:phospholipid binding"/>
    <property type="evidence" value="ECO:0007669"/>
    <property type="project" value="InterPro"/>
</dbReference>
<dbReference type="SMART" id="SM00150">
    <property type="entry name" value="SPEC"/>
    <property type="match status" value="9"/>
</dbReference>